<evidence type="ECO:0000256" key="1">
    <source>
        <dbReference type="SAM" id="Phobius"/>
    </source>
</evidence>
<feature type="transmembrane region" description="Helical" evidence="1">
    <location>
        <begin position="30"/>
        <end position="52"/>
    </location>
</feature>
<keyword evidence="1" id="KW-1133">Transmembrane helix</keyword>
<sequence>MSTAGAPTAIPLPSGVSPPPEVINHDNQSGVIAIIAGFSLGLALLSVCMKLYARKYFRKFRHDDITFAPAVHGFTIVQSSVVFFQSHDGLCATFLKLTWDQKKTIRKAGLAAHLIYIVILFLSKACCALFFLWIAPDRQHKTVAWFLTGDLFCSMVVEKQC</sequence>
<reference evidence="3" key="1">
    <citation type="journal article" date="2020" name="Stud. Mycol.">
        <title>101 Dothideomycetes genomes: a test case for predicting lifestyles and emergence of pathogens.</title>
        <authorList>
            <person name="Haridas S."/>
            <person name="Albert R."/>
            <person name="Binder M."/>
            <person name="Bloem J."/>
            <person name="Labutti K."/>
            <person name="Salamov A."/>
            <person name="Andreopoulos B."/>
            <person name="Baker S."/>
            <person name="Barry K."/>
            <person name="Bills G."/>
            <person name="Bluhm B."/>
            <person name="Cannon C."/>
            <person name="Castanera R."/>
            <person name="Culley D."/>
            <person name="Daum C."/>
            <person name="Ezra D."/>
            <person name="Gonzalez J."/>
            <person name="Henrissat B."/>
            <person name="Kuo A."/>
            <person name="Liang C."/>
            <person name="Lipzen A."/>
            <person name="Lutzoni F."/>
            <person name="Magnuson J."/>
            <person name="Mondo S."/>
            <person name="Nolan M."/>
            <person name="Ohm R."/>
            <person name="Pangilinan J."/>
            <person name="Park H.-J."/>
            <person name="Ramirez L."/>
            <person name="Alfaro M."/>
            <person name="Sun H."/>
            <person name="Tritt A."/>
            <person name="Yoshinaga Y."/>
            <person name="Zwiers L.-H."/>
            <person name="Turgeon B."/>
            <person name="Goodwin S."/>
            <person name="Spatafora J."/>
            <person name="Crous P."/>
            <person name="Grigoriev I."/>
        </authorList>
    </citation>
    <scope>NUCLEOTIDE SEQUENCE</scope>
    <source>
        <strain evidence="3">CBS 690.94</strain>
    </source>
</reference>
<dbReference type="PANTHER" id="PTHR39614:SF2">
    <property type="entry name" value="INTEGRAL MEMBRANE PROTEIN"/>
    <property type="match status" value="1"/>
</dbReference>
<comment type="caution">
    <text evidence="3">The sequence shown here is derived from an EMBL/GenBank/DDBJ whole genome shotgun (WGS) entry which is preliminary data.</text>
</comment>
<dbReference type="InterPro" id="IPR049326">
    <property type="entry name" value="Rhodopsin_dom_fungi"/>
</dbReference>
<name>A0A9P4P5N4_9PLEO</name>
<feature type="domain" description="Rhodopsin" evidence="2">
    <location>
        <begin position="50"/>
        <end position="156"/>
    </location>
</feature>
<evidence type="ECO:0000313" key="3">
    <source>
        <dbReference type="EMBL" id="KAF2437208.1"/>
    </source>
</evidence>
<dbReference type="Proteomes" id="UP000799764">
    <property type="component" value="Unassembled WGS sequence"/>
</dbReference>
<proteinExistence type="predicted"/>
<keyword evidence="1" id="KW-0472">Membrane</keyword>
<dbReference type="PANTHER" id="PTHR39614">
    <property type="entry name" value="INTEGRAL MEMBRANE PROTEIN"/>
    <property type="match status" value="1"/>
</dbReference>
<feature type="transmembrane region" description="Helical" evidence="1">
    <location>
        <begin position="110"/>
        <end position="135"/>
    </location>
</feature>
<accession>A0A9P4P5N4</accession>
<gene>
    <name evidence="3" type="ORF">P171DRAFT_492310</name>
</gene>
<evidence type="ECO:0000259" key="2">
    <source>
        <dbReference type="Pfam" id="PF20684"/>
    </source>
</evidence>
<keyword evidence="4" id="KW-1185">Reference proteome</keyword>
<organism evidence="3 4">
    <name type="scientific">Karstenula rhodostoma CBS 690.94</name>
    <dbReference type="NCBI Taxonomy" id="1392251"/>
    <lineage>
        <taxon>Eukaryota</taxon>
        <taxon>Fungi</taxon>
        <taxon>Dikarya</taxon>
        <taxon>Ascomycota</taxon>
        <taxon>Pezizomycotina</taxon>
        <taxon>Dothideomycetes</taxon>
        <taxon>Pleosporomycetidae</taxon>
        <taxon>Pleosporales</taxon>
        <taxon>Massarineae</taxon>
        <taxon>Didymosphaeriaceae</taxon>
        <taxon>Karstenula</taxon>
    </lineage>
</organism>
<keyword evidence="1" id="KW-0812">Transmembrane</keyword>
<protein>
    <recommendedName>
        <fullName evidence="2">Rhodopsin domain-containing protein</fullName>
    </recommendedName>
</protein>
<dbReference type="EMBL" id="MU001518">
    <property type="protein sequence ID" value="KAF2437208.1"/>
    <property type="molecule type" value="Genomic_DNA"/>
</dbReference>
<dbReference type="AlphaFoldDB" id="A0A9P4P5N4"/>
<evidence type="ECO:0000313" key="4">
    <source>
        <dbReference type="Proteomes" id="UP000799764"/>
    </source>
</evidence>
<dbReference type="Pfam" id="PF20684">
    <property type="entry name" value="Fung_rhodopsin"/>
    <property type="match status" value="1"/>
</dbReference>
<dbReference type="OrthoDB" id="3918601at2759"/>